<accession>B0E2D2</accession>
<dbReference type="SUPFAM" id="SSF53098">
    <property type="entry name" value="Ribonuclease H-like"/>
    <property type="match status" value="1"/>
</dbReference>
<dbReference type="Proteomes" id="UP000001194">
    <property type="component" value="Unassembled WGS sequence"/>
</dbReference>
<gene>
    <name evidence="1" type="ORF">LACBIDRAFT_256562</name>
</gene>
<dbReference type="RefSeq" id="XP_001890350.1">
    <property type="nucleotide sequence ID" value="XM_001890315.1"/>
</dbReference>
<dbReference type="KEGG" id="lbc:LACBIDRAFT_256562"/>
<dbReference type="InterPro" id="IPR036397">
    <property type="entry name" value="RNaseH_sf"/>
</dbReference>
<protein>
    <submittedName>
        <fullName evidence="1">Predicted protein</fullName>
    </submittedName>
</protein>
<dbReference type="InParanoid" id="B0E2D2"/>
<organism evidence="2">
    <name type="scientific">Laccaria bicolor (strain S238N-H82 / ATCC MYA-4686)</name>
    <name type="common">Bicoloured deceiver</name>
    <name type="synonym">Laccaria laccata var. bicolor</name>
    <dbReference type="NCBI Taxonomy" id="486041"/>
    <lineage>
        <taxon>Eukaryota</taxon>
        <taxon>Fungi</taxon>
        <taxon>Dikarya</taxon>
        <taxon>Basidiomycota</taxon>
        <taxon>Agaricomycotina</taxon>
        <taxon>Agaricomycetes</taxon>
        <taxon>Agaricomycetidae</taxon>
        <taxon>Agaricales</taxon>
        <taxon>Agaricineae</taxon>
        <taxon>Hydnangiaceae</taxon>
        <taxon>Laccaria</taxon>
    </lineage>
</organism>
<dbReference type="GeneID" id="6086013"/>
<dbReference type="GO" id="GO:0003676">
    <property type="term" value="F:nucleic acid binding"/>
    <property type="evidence" value="ECO:0007669"/>
    <property type="project" value="InterPro"/>
</dbReference>
<dbReference type="EMBL" id="DS547179">
    <property type="protein sequence ID" value="EDQ98989.1"/>
    <property type="molecule type" value="Genomic_DNA"/>
</dbReference>
<dbReference type="InterPro" id="IPR012337">
    <property type="entry name" value="RNaseH-like_sf"/>
</dbReference>
<dbReference type="HOGENOM" id="CLU_193397_0_0_1"/>
<proteinExistence type="predicted"/>
<feature type="non-terminal residue" evidence="1">
    <location>
        <position position="61"/>
    </location>
</feature>
<name>B0E2D2_LACBS</name>
<keyword evidence="2" id="KW-1185">Reference proteome</keyword>
<feature type="non-terminal residue" evidence="1">
    <location>
        <position position="1"/>
    </location>
</feature>
<dbReference type="AlphaFoldDB" id="B0E2D2"/>
<evidence type="ECO:0000313" key="2">
    <source>
        <dbReference type="Proteomes" id="UP000001194"/>
    </source>
</evidence>
<dbReference type="Gene3D" id="3.30.420.10">
    <property type="entry name" value="Ribonuclease H-like superfamily/Ribonuclease H"/>
    <property type="match status" value="1"/>
</dbReference>
<reference evidence="1 2" key="1">
    <citation type="journal article" date="2008" name="Nature">
        <title>The genome of Laccaria bicolor provides insights into mycorrhizal symbiosis.</title>
        <authorList>
            <person name="Martin F."/>
            <person name="Aerts A."/>
            <person name="Ahren D."/>
            <person name="Brun A."/>
            <person name="Danchin E.G.J."/>
            <person name="Duchaussoy F."/>
            <person name="Gibon J."/>
            <person name="Kohler A."/>
            <person name="Lindquist E."/>
            <person name="Pereda V."/>
            <person name="Salamov A."/>
            <person name="Shapiro H.J."/>
            <person name="Wuyts J."/>
            <person name="Blaudez D."/>
            <person name="Buee M."/>
            <person name="Brokstein P."/>
            <person name="Canbaeck B."/>
            <person name="Cohen D."/>
            <person name="Courty P.E."/>
            <person name="Coutinho P.M."/>
            <person name="Delaruelle C."/>
            <person name="Detter J.C."/>
            <person name="Deveau A."/>
            <person name="DiFazio S."/>
            <person name="Duplessis S."/>
            <person name="Fraissinet-Tachet L."/>
            <person name="Lucic E."/>
            <person name="Frey-Klett P."/>
            <person name="Fourrey C."/>
            <person name="Feussner I."/>
            <person name="Gay G."/>
            <person name="Grimwood J."/>
            <person name="Hoegger P.J."/>
            <person name="Jain P."/>
            <person name="Kilaru S."/>
            <person name="Labbe J."/>
            <person name="Lin Y.C."/>
            <person name="Legue V."/>
            <person name="Le Tacon F."/>
            <person name="Marmeisse R."/>
            <person name="Melayah D."/>
            <person name="Montanini B."/>
            <person name="Muratet M."/>
            <person name="Nehls U."/>
            <person name="Niculita-Hirzel H."/>
            <person name="Oudot-Le Secq M.P."/>
            <person name="Peter M."/>
            <person name="Quesneville H."/>
            <person name="Rajashekar B."/>
            <person name="Reich M."/>
            <person name="Rouhier N."/>
            <person name="Schmutz J."/>
            <person name="Yin T."/>
            <person name="Chalot M."/>
            <person name="Henrissat B."/>
            <person name="Kuees U."/>
            <person name="Lucas S."/>
            <person name="Van de Peer Y."/>
            <person name="Podila G.K."/>
            <person name="Polle A."/>
            <person name="Pukkila P.J."/>
            <person name="Richardson P.M."/>
            <person name="Rouze P."/>
            <person name="Sanders I.R."/>
            <person name="Stajich J.E."/>
            <person name="Tunlid A."/>
            <person name="Tuskan G."/>
            <person name="Grigoriev I.V."/>
        </authorList>
    </citation>
    <scope>NUCLEOTIDE SEQUENCE [LARGE SCALE GENOMIC DNA]</scope>
    <source>
        <strain evidence="2">S238N-H82 / ATCC MYA-4686</strain>
    </source>
</reference>
<evidence type="ECO:0000313" key="1">
    <source>
        <dbReference type="EMBL" id="EDQ98989.1"/>
    </source>
</evidence>
<sequence>TEVVNKLLTTMIRTFIEGKQDQWSVWLHLLEFTYNSAVHSSTGTTLFHLLLGFHPRTPLDF</sequence>